<protein>
    <submittedName>
        <fullName evidence="1">DUF1799 domain-containing protein</fullName>
    </submittedName>
</protein>
<sequence length="146" mass="15995">MVHLPAGSNPAGLFRAVRRRPRKKLEAVARALIGKGPRTGGQDQDDEEPDLAVSAADFLRDGGNPEKAVELIEVLQENWQAVMVFRQCRAHWVTGMHAPIYDGITAMELEAAARLHRIAPSAYDDLVACIAVLVQTTRQARNEATT</sequence>
<evidence type="ECO:0000313" key="2">
    <source>
        <dbReference type="Proteomes" id="UP001214201"/>
    </source>
</evidence>
<dbReference type="Proteomes" id="UP001214201">
    <property type="component" value="Chromosome"/>
</dbReference>
<accession>A0ABY7YFV0</accession>
<dbReference type="EMBL" id="CP082214">
    <property type="protein sequence ID" value="WDM72761.1"/>
    <property type="molecule type" value="Genomic_DNA"/>
</dbReference>
<name>A0ABY7YFV0_9XANT</name>
<keyword evidence="2" id="KW-1185">Reference proteome</keyword>
<organism evidence="1 2">
    <name type="scientific">Xanthomonas cucurbitae</name>
    <dbReference type="NCBI Taxonomy" id="56453"/>
    <lineage>
        <taxon>Bacteria</taxon>
        <taxon>Pseudomonadati</taxon>
        <taxon>Pseudomonadota</taxon>
        <taxon>Gammaproteobacteria</taxon>
        <taxon>Lysobacterales</taxon>
        <taxon>Lysobacteraceae</taxon>
        <taxon>Xanthomonas</taxon>
    </lineage>
</organism>
<gene>
    <name evidence="1" type="ORF">K6978_06360</name>
</gene>
<evidence type="ECO:0000313" key="1">
    <source>
        <dbReference type="EMBL" id="WDM72761.1"/>
    </source>
</evidence>
<reference evidence="1 2" key="1">
    <citation type="submission" date="2021-08" db="EMBL/GenBank/DDBJ databases">
        <title>Genome sequences of Xanthomonas cucurbitae isolates from 5 Midwestern US states.</title>
        <authorList>
            <person name="Hind S.R."/>
        </authorList>
    </citation>
    <scope>NUCLEOTIDE SEQUENCE [LARGE SCALE GENOMIC DNA]</scope>
    <source>
        <strain evidence="1 2">OH_261</strain>
    </source>
</reference>
<dbReference type="RefSeq" id="WP_274396980.1">
    <property type="nucleotide sequence ID" value="NZ_CP082213.1"/>
</dbReference>
<proteinExistence type="predicted"/>